<sequence length="245" mass="26415">MDIYSSGDAEFEGCNRRLKLAYEATTDETKIVYEIVRTGAKIVSINFLQRAAKVVASPLIKGEKSSSPQFLPPISERINEVNVQQINDAQQVSAAQEDPEDSLGAAAVATHLVSIVADNLMIGTEKSISIRLSSMAATSSMVERWRESPMTAGKLLKITPLEQNPVDVQSTPKMCGISSQTDSISNLQGRSGLNPKLTPSFPSSSAEQGEQTPVISAPIVHKTLQNSSEAKTTSNYSSIRLFSLK</sequence>
<evidence type="ECO:0000313" key="2">
    <source>
        <dbReference type="EMBL" id="CAI9112851.1"/>
    </source>
</evidence>
<name>A0AAV1DY35_OLDCO</name>
<proteinExistence type="predicted"/>
<accession>A0AAV1DY35</accession>
<gene>
    <name evidence="2" type="ORF">OLC1_LOCUS19967</name>
</gene>
<organism evidence="2 3">
    <name type="scientific">Oldenlandia corymbosa var. corymbosa</name>
    <dbReference type="NCBI Taxonomy" id="529605"/>
    <lineage>
        <taxon>Eukaryota</taxon>
        <taxon>Viridiplantae</taxon>
        <taxon>Streptophyta</taxon>
        <taxon>Embryophyta</taxon>
        <taxon>Tracheophyta</taxon>
        <taxon>Spermatophyta</taxon>
        <taxon>Magnoliopsida</taxon>
        <taxon>eudicotyledons</taxon>
        <taxon>Gunneridae</taxon>
        <taxon>Pentapetalae</taxon>
        <taxon>asterids</taxon>
        <taxon>lamiids</taxon>
        <taxon>Gentianales</taxon>
        <taxon>Rubiaceae</taxon>
        <taxon>Rubioideae</taxon>
        <taxon>Spermacoceae</taxon>
        <taxon>Hedyotis-Oldenlandia complex</taxon>
        <taxon>Oldenlandia</taxon>
    </lineage>
</organism>
<protein>
    <submittedName>
        <fullName evidence="2">OLC1v1013348C1</fullName>
    </submittedName>
</protein>
<feature type="compositionally biased region" description="Polar residues" evidence="1">
    <location>
        <begin position="200"/>
        <end position="212"/>
    </location>
</feature>
<keyword evidence="3" id="KW-1185">Reference proteome</keyword>
<evidence type="ECO:0000256" key="1">
    <source>
        <dbReference type="SAM" id="MobiDB-lite"/>
    </source>
</evidence>
<evidence type="ECO:0000313" key="3">
    <source>
        <dbReference type="Proteomes" id="UP001161247"/>
    </source>
</evidence>
<reference evidence="2" key="1">
    <citation type="submission" date="2023-03" db="EMBL/GenBank/DDBJ databases">
        <authorList>
            <person name="Julca I."/>
        </authorList>
    </citation>
    <scope>NUCLEOTIDE SEQUENCE</scope>
</reference>
<feature type="region of interest" description="Disordered" evidence="1">
    <location>
        <begin position="178"/>
        <end position="212"/>
    </location>
</feature>
<dbReference type="AlphaFoldDB" id="A0AAV1DY35"/>
<dbReference type="EMBL" id="OX459124">
    <property type="protein sequence ID" value="CAI9112851.1"/>
    <property type="molecule type" value="Genomic_DNA"/>
</dbReference>
<feature type="compositionally biased region" description="Polar residues" evidence="1">
    <location>
        <begin position="178"/>
        <end position="191"/>
    </location>
</feature>
<dbReference type="Proteomes" id="UP001161247">
    <property type="component" value="Chromosome 7"/>
</dbReference>